<accession>B8HB72</accession>
<reference evidence="1" key="1">
    <citation type="submission" date="2009-01" db="EMBL/GenBank/DDBJ databases">
        <title>Complete sequence of chromosome of Arthrobacter chlorophenolicus A6.</title>
        <authorList>
            <consortium name="US DOE Joint Genome Institute"/>
            <person name="Lucas S."/>
            <person name="Copeland A."/>
            <person name="Lapidus A."/>
            <person name="Glavina del Rio T."/>
            <person name="Tice H."/>
            <person name="Bruce D."/>
            <person name="Goodwin L."/>
            <person name="Pitluck S."/>
            <person name="Goltsman E."/>
            <person name="Clum A."/>
            <person name="Larimer F."/>
            <person name="Land M."/>
            <person name="Hauser L."/>
            <person name="Kyrpides N."/>
            <person name="Mikhailova N."/>
            <person name="Jansson J."/>
            <person name="Richardson P."/>
        </authorList>
    </citation>
    <scope>NUCLEOTIDE SEQUENCE [LARGE SCALE GENOMIC DNA]</scope>
    <source>
        <strain evidence="1">A6</strain>
    </source>
</reference>
<evidence type="ECO:0008006" key="3">
    <source>
        <dbReference type="Google" id="ProtNLM"/>
    </source>
</evidence>
<dbReference type="RefSeq" id="WP_015935784.1">
    <property type="nucleotide sequence ID" value="NC_011886.1"/>
</dbReference>
<sequence length="85" mass="9205">MPANHFEDFLAEAVVPAKEPGLGLGRDELYGLYTSWCLIHKAQLQPPEELWAALKLEGIDPDNNNLSMTGPAAADYIIASAPDLV</sequence>
<dbReference type="EMBL" id="CP001341">
    <property type="protein sequence ID" value="ACL38557.1"/>
    <property type="molecule type" value="Genomic_DNA"/>
</dbReference>
<keyword evidence="2" id="KW-1185">Reference proteome</keyword>
<proteinExistence type="predicted"/>
<evidence type="ECO:0000313" key="1">
    <source>
        <dbReference type="EMBL" id="ACL38557.1"/>
    </source>
</evidence>
<organism evidence="1 2">
    <name type="scientific">Pseudarthrobacter chlorophenolicus (strain ATCC 700700 / DSM 12829 / CIP 107037 / JCM 12360 / KCTC 9906 / NCIMB 13794 / A6)</name>
    <name type="common">Arthrobacter chlorophenolicus</name>
    <dbReference type="NCBI Taxonomy" id="452863"/>
    <lineage>
        <taxon>Bacteria</taxon>
        <taxon>Bacillati</taxon>
        <taxon>Actinomycetota</taxon>
        <taxon>Actinomycetes</taxon>
        <taxon>Micrococcales</taxon>
        <taxon>Micrococcaceae</taxon>
        <taxon>Pseudarthrobacter</taxon>
    </lineage>
</organism>
<dbReference type="KEGG" id="ach:Achl_0558"/>
<dbReference type="AlphaFoldDB" id="B8HB72"/>
<name>B8HB72_PSECP</name>
<gene>
    <name evidence="1" type="ordered locus">Achl_0558</name>
</gene>
<evidence type="ECO:0000313" key="2">
    <source>
        <dbReference type="Proteomes" id="UP000002505"/>
    </source>
</evidence>
<protein>
    <recommendedName>
        <fullName evidence="3">DNA primase/nucleoside triphosphatase C-terminal domain-containing protein</fullName>
    </recommendedName>
</protein>
<dbReference type="HOGENOM" id="CLU_171588_0_0_11"/>
<dbReference type="OrthoDB" id="4947997at2"/>
<dbReference type="Proteomes" id="UP000002505">
    <property type="component" value="Chromosome"/>
</dbReference>